<evidence type="ECO:0000256" key="2">
    <source>
        <dbReference type="ARBA" id="ARBA00022692"/>
    </source>
</evidence>
<evidence type="ECO:0000259" key="7">
    <source>
        <dbReference type="Pfam" id="PF09335"/>
    </source>
</evidence>
<evidence type="ECO:0000256" key="4">
    <source>
        <dbReference type="ARBA" id="ARBA00023136"/>
    </source>
</evidence>
<dbReference type="PANTHER" id="PTHR43220:SF18">
    <property type="entry name" value="TRANSMEMBRANE PROTEIN 41B"/>
    <property type="match status" value="1"/>
</dbReference>
<dbReference type="PANTHER" id="PTHR43220">
    <property type="match status" value="1"/>
</dbReference>
<dbReference type="GO" id="GO:0000045">
    <property type="term" value="P:autophagosome assembly"/>
    <property type="evidence" value="ECO:0007669"/>
    <property type="project" value="TreeGrafter"/>
</dbReference>
<dbReference type="EMBL" id="HBIB01020102">
    <property type="protein sequence ID" value="CAE0250805.1"/>
    <property type="molecule type" value="Transcribed_RNA"/>
</dbReference>
<dbReference type="Pfam" id="PF09335">
    <property type="entry name" value="VTT_dom"/>
    <property type="match status" value="1"/>
</dbReference>
<dbReference type="AlphaFoldDB" id="A0A7S3D9L0"/>
<proteinExistence type="inferred from homology"/>
<keyword evidence="4 6" id="KW-0472">Membrane</keyword>
<feature type="transmembrane region" description="Helical" evidence="6">
    <location>
        <begin position="70"/>
        <end position="90"/>
    </location>
</feature>
<gene>
    <name evidence="8" type="ORF">PBIL07802_LOCUS13010</name>
</gene>
<dbReference type="InterPro" id="IPR032816">
    <property type="entry name" value="VTT_dom"/>
</dbReference>
<feature type="transmembrane region" description="Helical" evidence="6">
    <location>
        <begin position="162"/>
        <end position="180"/>
    </location>
</feature>
<evidence type="ECO:0000256" key="5">
    <source>
        <dbReference type="ARBA" id="ARBA00025797"/>
    </source>
</evidence>
<feature type="transmembrane region" description="Helical" evidence="6">
    <location>
        <begin position="231"/>
        <end position="248"/>
    </location>
</feature>
<name>A0A7S3D9L0_9EUKA</name>
<accession>A0A7S3D9L0</accession>
<feature type="domain" description="VTT" evidence="7">
    <location>
        <begin position="96"/>
        <end position="214"/>
    </location>
</feature>
<keyword evidence="3 6" id="KW-1133">Transmembrane helix</keyword>
<evidence type="ECO:0000256" key="1">
    <source>
        <dbReference type="ARBA" id="ARBA00004141"/>
    </source>
</evidence>
<comment type="subcellular location">
    <subcellularLocation>
        <location evidence="1">Membrane</location>
        <topology evidence="1">Multi-pass membrane protein</topology>
    </subcellularLocation>
</comment>
<protein>
    <recommendedName>
        <fullName evidence="7">VTT domain-containing protein</fullName>
    </recommendedName>
</protein>
<dbReference type="InterPro" id="IPR045014">
    <property type="entry name" value="TM41A/B"/>
</dbReference>
<feature type="transmembrane region" description="Helical" evidence="6">
    <location>
        <begin position="192"/>
        <end position="211"/>
    </location>
</feature>
<sequence length="260" mass="29379">MGATTASPRRTQDKLNKKTLFAVVLLFIFYFFVAFVSFSRLPEPEDEVKRKLVFPRDIERLKLLRDGLDFYVDMHFNDIFMLYCSLFLLLQSFSLPGSSMLVILGGAVLGFLKGFILSLVLSTVGASGCYLMSSVVGKQVIIRCCPVRLAAFTKEVEKNKRHLLSFMLFLRLTPVLPNWLINLASPIVNVDFKSFVIGTFFGLTGMCYTLTQAGCILHEIESMDDALSSKTMLTLASFGVVSLLPYLYSRLRERKEDKEE</sequence>
<keyword evidence="2 6" id="KW-0812">Transmembrane</keyword>
<evidence type="ECO:0000256" key="6">
    <source>
        <dbReference type="SAM" id="Phobius"/>
    </source>
</evidence>
<dbReference type="GO" id="GO:0016020">
    <property type="term" value="C:membrane"/>
    <property type="evidence" value="ECO:0007669"/>
    <property type="project" value="UniProtKB-SubCell"/>
</dbReference>
<feature type="transmembrane region" description="Helical" evidence="6">
    <location>
        <begin position="20"/>
        <end position="38"/>
    </location>
</feature>
<reference evidence="8" key="1">
    <citation type="submission" date="2021-01" db="EMBL/GenBank/DDBJ databases">
        <authorList>
            <person name="Corre E."/>
            <person name="Pelletier E."/>
            <person name="Niang G."/>
            <person name="Scheremetjew M."/>
            <person name="Finn R."/>
            <person name="Kale V."/>
            <person name="Holt S."/>
            <person name="Cochrane G."/>
            <person name="Meng A."/>
            <person name="Brown T."/>
            <person name="Cohen L."/>
        </authorList>
    </citation>
    <scope>NUCLEOTIDE SEQUENCE</scope>
    <source>
        <strain evidence="8">NIES-2562</strain>
    </source>
</reference>
<organism evidence="8">
    <name type="scientific">Palpitomonas bilix</name>
    <dbReference type="NCBI Taxonomy" id="652834"/>
    <lineage>
        <taxon>Eukaryota</taxon>
        <taxon>Eukaryota incertae sedis</taxon>
    </lineage>
</organism>
<evidence type="ECO:0000313" key="8">
    <source>
        <dbReference type="EMBL" id="CAE0250805.1"/>
    </source>
</evidence>
<comment type="similarity">
    <text evidence="5">Belongs to the TMEM41 family.</text>
</comment>
<feature type="transmembrane region" description="Helical" evidence="6">
    <location>
        <begin position="102"/>
        <end position="124"/>
    </location>
</feature>
<evidence type="ECO:0000256" key="3">
    <source>
        <dbReference type="ARBA" id="ARBA00022989"/>
    </source>
</evidence>